<evidence type="ECO:0000313" key="4">
    <source>
        <dbReference type="Proteomes" id="UP000183275"/>
    </source>
</evidence>
<dbReference type="InterPro" id="IPR036661">
    <property type="entry name" value="Luciferase-like_sf"/>
</dbReference>
<dbReference type="Proteomes" id="UP000183275">
    <property type="component" value="Unassembled WGS sequence"/>
</dbReference>
<evidence type="ECO:0000259" key="2">
    <source>
        <dbReference type="Pfam" id="PF00296"/>
    </source>
</evidence>
<accession>A0A1I0MEC8</accession>
<name>A0A1I0MEC8_9EURY</name>
<dbReference type="STRING" id="1202768.SAMN05216285_0821"/>
<dbReference type="InterPro" id="IPR050564">
    <property type="entry name" value="F420-G6PD/mer"/>
</dbReference>
<evidence type="ECO:0000256" key="1">
    <source>
        <dbReference type="ARBA" id="ARBA00023002"/>
    </source>
</evidence>
<dbReference type="Gene3D" id="3.20.20.30">
    <property type="entry name" value="Luciferase-like domain"/>
    <property type="match status" value="1"/>
</dbReference>
<dbReference type="OrthoDB" id="7684at2157"/>
<dbReference type="Pfam" id="PF00296">
    <property type="entry name" value="Bac_luciferase"/>
    <property type="match status" value="1"/>
</dbReference>
<protein>
    <submittedName>
        <fullName evidence="3">F420-dependent oxidoreductase, G6PDH family</fullName>
    </submittedName>
</protein>
<dbReference type="InterPro" id="IPR019945">
    <property type="entry name" value="F420_G6P_DH-rel"/>
</dbReference>
<keyword evidence="1" id="KW-0560">Oxidoreductase</keyword>
<dbReference type="SUPFAM" id="SSF51679">
    <property type="entry name" value="Bacterial luciferase-like"/>
    <property type="match status" value="1"/>
</dbReference>
<dbReference type="PANTHER" id="PTHR43244:SF1">
    <property type="entry name" value="5,10-METHYLENETETRAHYDROMETHANOPTERIN REDUCTASE"/>
    <property type="match status" value="1"/>
</dbReference>
<dbReference type="AlphaFoldDB" id="A0A1I0MEC8"/>
<proteinExistence type="predicted"/>
<dbReference type="NCBIfam" id="TIGR03557">
    <property type="entry name" value="F420_G6P_family"/>
    <property type="match status" value="1"/>
</dbReference>
<dbReference type="eggNOG" id="arCOG02410">
    <property type="taxonomic scope" value="Archaea"/>
</dbReference>
<dbReference type="EMBL" id="FOIS01000001">
    <property type="protein sequence ID" value="SEV86304.1"/>
    <property type="molecule type" value="Genomic_DNA"/>
</dbReference>
<evidence type="ECO:0000313" key="3">
    <source>
        <dbReference type="EMBL" id="SEV86304.1"/>
    </source>
</evidence>
<reference evidence="4" key="1">
    <citation type="submission" date="2016-10" db="EMBL/GenBank/DDBJ databases">
        <authorList>
            <person name="Varghese N."/>
        </authorList>
    </citation>
    <scope>NUCLEOTIDE SEQUENCE [LARGE SCALE GENOMIC DNA]</scope>
    <source>
        <strain evidence="4">CGMCC 1.12284</strain>
    </source>
</reference>
<sequence length="317" mass="34684">MTAIGHKLICEEHGPTDLVEYAELADESAFEFAMISDHYHPWLASQGESPMVWNVIGAIAHATDDLRLGTAVTCPIIRIHPAIVAQAAATAAAMMPGRFFLGVGAGEQLNEHVLGHRWPEHEVRLEMLDEAIEIIRRLWQGETTSYRGEYYTVENARLFTLPDELPSIPIAADGPNAARFAGEHGDGLVGVSPDSNLIETFEEAGDGDRPKYGEVTVCYDEDETAAVERAHEVWPIEGLPGELMWELATPAHLEQAVQSVTKDGIADLIVCGDDPDAHVAALEEYVDAGYDHVTVHQIGTNQAAFVEFYENEVLPSF</sequence>
<dbReference type="InterPro" id="IPR011251">
    <property type="entry name" value="Luciferase-like_dom"/>
</dbReference>
<feature type="domain" description="Luciferase-like" evidence="2">
    <location>
        <begin position="14"/>
        <end position="292"/>
    </location>
</feature>
<dbReference type="PANTHER" id="PTHR43244">
    <property type="match status" value="1"/>
</dbReference>
<dbReference type="RefSeq" id="WP_049989330.1">
    <property type="nucleotide sequence ID" value="NZ_FOIS01000001.1"/>
</dbReference>
<keyword evidence="4" id="KW-1185">Reference proteome</keyword>
<organism evidence="3 4">
    <name type="scientific">Natrinema salifodinae</name>
    <dbReference type="NCBI Taxonomy" id="1202768"/>
    <lineage>
        <taxon>Archaea</taxon>
        <taxon>Methanobacteriati</taxon>
        <taxon>Methanobacteriota</taxon>
        <taxon>Stenosarchaea group</taxon>
        <taxon>Halobacteria</taxon>
        <taxon>Halobacteriales</taxon>
        <taxon>Natrialbaceae</taxon>
        <taxon>Natrinema</taxon>
    </lineage>
</organism>
<dbReference type="GO" id="GO:0016705">
    <property type="term" value="F:oxidoreductase activity, acting on paired donors, with incorporation or reduction of molecular oxygen"/>
    <property type="evidence" value="ECO:0007669"/>
    <property type="project" value="InterPro"/>
</dbReference>
<gene>
    <name evidence="3" type="ORF">SAMN05216285_0821</name>
</gene>
<dbReference type="CDD" id="cd01097">
    <property type="entry name" value="Tetrahydromethanopterin_reductase"/>
    <property type="match status" value="1"/>
</dbReference>